<evidence type="ECO:0000256" key="10">
    <source>
        <dbReference type="SAM" id="Phobius"/>
    </source>
</evidence>
<dbReference type="InterPro" id="IPR000742">
    <property type="entry name" value="EGF"/>
</dbReference>
<dbReference type="InterPro" id="IPR001881">
    <property type="entry name" value="EGF-like_Ca-bd_dom"/>
</dbReference>
<dbReference type="Pfam" id="PF07645">
    <property type="entry name" value="EGF_CA"/>
    <property type="match status" value="1"/>
</dbReference>
<comment type="caution">
    <text evidence="9">Lacks conserved residue(s) required for the propagation of feature annotation.</text>
</comment>
<dbReference type="GO" id="GO:0005509">
    <property type="term" value="F:calcium ion binding"/>
    <property type="evidence" value="ECO:0007669"/>
    <property type="project" value="InterPro"/>
</dbReference>
<comment type="subcellular location">
    <subcellularLocation>
        <location evidence="1">Membrane</location>
        <topology evidence="1">Single-pass membrane protein</topology>
    </subcellularLocation>
</comment>
<dbReference type="PANTHER" id="PTHR33491">
    <property type="entry name" value="OSJNBA0016N04.9 PROTEIN"/>
    <property type="match status" value="1"/>
</dbReference>
<reference evidence="12 13" key="1">
    <citation type="submission" date="2022-03" db="EMBL/GenBank/DDBJ databases">
        <authorList>
            <person name="Nunn A."/>
            <person name="Chopra R."/>
            <person name="Nunn A."/>
            <person name="Contreras Garrido A."/>
        </authorList>
    </citation>
    <scope>NUCLEOTIDE SEQUENCE [LARGE SCALE GENOMIC DNA]</scope>
</reference>
<evidence type="ECO:0000313" key="13">
    <source>
        <dbReference type="Proteomes" id="UP000836841"/>
    </source>
</evidence>
<keyword evidence="6 10" id="KW-1133">Transmembrane helix</keyword>
<evidence type="ECO:0000313" key="12">
    <source>
        <dbReference type="EMBL" id="CAH2050885.1"/>
    </source>
</evidence>
<dbReference type="InterPro" id="IPR025287">
    <property type="entry name" value="WAK_GUB"/>
</dbReference>
<dbReference type="InterPro" id="IPR049883">
    <property type="entry name" value="NOTCH1_EGF-like"/>
</dbReference>
<evidence type="ECO:0000256" key="5">
    <source>
        <dbReference type="ARBA" id="ARBA00022737"/>
    </source>
</evidence>
<accession>A0AAU9RTD3</accession>
<evidence type="ECO:0000256" key="7">
    <source>
        <dbReference type="ARBA" id="ARBA00023136"/>
    </source>
</evidence>
<dbReference type="PROSITE" id="PS00010">
    <property type="entry name" value="ASX_HYDROXYL"/>
    <property type="match status" value="1"/>
</dbReference>
<evidence type="ECO:0000256" key="9">
    <source>
        <dbReference type="PROSITE-ProRule" id="PRU00076"/>
    </source>
</evidence>
<comment type="caution">
    <text evidence="12">The sequence shown here is derived from an EMBL/GenBank/DDBJ whole genome shotgun (WGS) entry which is preliminary data.</text>
</comment>
<evidence type="ECO:0000256" key="6">
    <source>
        <dbReference type="ARBA" id="ARBA00022989"/>
    </source>
</evidence>
<dbReference type="CDD" id="cd00054">
    <property type="entry name" value="EGF_CA"/>
    <property type="match status" value="1"/>
</dbReference>
<evidence type="ECO:0000256" key="3">
    <source>
        <dbReference type="ARBA" id="ARBA00022692"/>
    </source>
</evidence>
<dbReference type="Proteomes" id="UP000836841">
    <property type="component" value="Unassembled WGS sequence"/>
</dbReference>
<feature type="domain" description="EGF-like" evidence="11">
    <location>
        <begin position="378"/>
        <end position="420"/>
    </location>
</feature>
<organism evidence="12 13">
    <name type="scientific">Thlaspi arvense</name>
    <name type="common">Field penny-cress</name>
    <dbReference type="NCBI Taxonomy" id="13288"/>
    <lineage>
        <taxon>Eukaryota</taxon>
        <taxon>Viridiplantae</taxon>
        <taxon>Streptophyta</taxon>
        <taxon>Embryophyta</taxon>
        <taxon>Tracheophyta</taxon>
        <taxon>Spermatophyta</taxon>
        <taxon>Magnoliopsida</taxon>
        <taxon>eudicotyledons</taxon>
        <taxon>Gunneridae</taxon>
        <taxon>Pentapetalae</taxon>
        <taxon>rosids</taxon>
        <taxon>malvids</taxon>
        <taxon>Brassicales</taxon>
        <taxon>Brassicaceae</taxon>
        <taxon>Thlaspideae</taxon>
        <taxon>Thlaspi</taxon>
    </lineage>
</organism>
<keyword evidence="7 10" id="KW-0472">Membrane</keyword>
<evidence type="ECO:0000256" key="1">
    <source>
        <dbReference type="ARBA" id="ARBA00004167"/>
    </source>
</evidence>
<keyword evidence="2 9" id="KW-0245">EGF-like domain</keyword>
<dbReference type="FunFam" id="2.10.25.10:FF:000038">
    <property type="entry name" value="Fibrillin 2"/>
    <property type="match status" value="1"/>
</dbReference>
<dbReference type="AlphaFoldDB" id="A0AAU9RTD3"/>
<evidence type="ECO:0000256" key="8">
    <source>
        <dbReference type="ARBA" id="ARBA00023157"/>
    </source>
</evidence>
<sequence length="433" mass="47932">MTENSKVLINARIKDIKASVVSQWPSQIWNHMLVARVEQSCNKYKISRETRPICIKIIYLGDHVKVKGFMAPQALTYYKEYRSTMGSKEKLLVVMVAVAAVTAALPFAVIAAPTTASLAGCKNHCGSVSITYPFGMDKQECYLNVDFRIQCNNSVPYLGDSNIDISKIMLLEGQMRLPMFVGRACYNQFGNYMSKDSNDPSLRLGRFSISNTKNKFVAIGCDTIASVQVQIFGLNGNVSTGCNTQCNEMTDIPSGDCSGIGCCEANIPSEVGKYTIFMATYNFHRDVSSFNNCSYAFVVEEGEFNFSASYLQNFNEETMPVVVDWTVDNKTCDEARKDIASYACGDNTHCVEPNGNGYICKCMEGYDGNPYLSDGCQDINECNNQSLNTCKFNSKCHNTIGNFTCICPKGYHGDGKTACVADRSRSTFNFLFL</sequence>
<dbReference type="GO" id="GO:0016020">
    <property type="term" value="C:membrane"/>
    <property type="evidence" value="ECO:0007669"/>
    <property type="project" value="UniProtKB-SubCell"/>
</dbReference>
<keyword evidence="4" id="KW-0732">Signal</keyword>
<dbReference type="Pfam" id="PF13947">
    <property type="entry name" value="GUB_WAK_bind"/>
    <property type="match status" value="1"/>
</dbReference>
<evidence type="ECO:0000256" key="2">
    <source>
        <dbReference type="ARBA" id="ARBA00022536"/>
    </source>
</evidence>
<evidence type="ECO:0000256" key="4">
    <source>
        <dbReference type="ARBA" id="ARBA00022729"/>
    </source>
</evidence>
<feature type="transmembrane region" description="Helical" evidence="10">
    <location>
        <begin position="91"/>
        <end position="112"/>
    </location>
</feature>
<keyword evidence="3 10" id="KW-0812">Transmembrane</keyword>
<dbReference type="FunFam" id="2.10.25.10:FF:000628">
    <property type="entry name" value="Wall-associated receptor kinase 2"/>
    <property type="match status" value="1"/>
</dbReference>
<dbReference type="InterPro" id="IPR000152">
    <property type="entry name" value="EGF-type_Asp/Asn_hydroxyl_site"/>
</dbReference>
<dbReference type="SMART" id="SM00181">
    <property type="entry name" value="EGF"/>
    <property type="match status" value="2"/>
</dbReference>
<dbReference type="SMART" id="SM00179">
    <property type="entry name" value="EGF_CA"/>
    <property type="match status" value="1"/>
</dbReference>
<dbReference type="PROSITE" id="PS01187">
    <property type="entry name" value="EGF_CA"/>
    <property type="match status" value="1"/>
</dbReference>
<dbReference type="InterPro" id="IPR018097">
    <property type="entry name" value="EGF_Ca-bd_CS"/>
</dbReference>
<keyword evidence="13" id="KW-1185">Reference proteome</keyword>
<dbReference type="EMBL" id="CAJVSB020000441">
    <property type="protein sequence ID" value="CAH2050885.1"/>
    <property type="molecule type" value="Genomic_DNA"/>
</dbReference>
<dbReference type="PROSITE" id="PS50026">
    <property type="entry name" value="EGF_3"/>
    <property type="match status" value="1"/>
</dbReference>
<proteinExistence type="predicted"/>
<keyword evidence="5" id="KW-0677">Repeat</keyword>
<dbReference type="Gene3D" id="2.10.25.10">
    <property type="entry name" value="Laminin"/>
    <property type="match status" value="2"/>
</dbReference>
<name>A0AAU9RTD3_THLAR</name>
<dbReference type="PROSITE" id="PS01186">
    <property type="entry name" value="EGF_2"/>
    <property type="match status" value="1"/>
</dbReference>
<dbReference type="SUPFAM" id="SSF57196">
    <property type="entry name" value="EGF/Laminin"/>
    <property type="match status" value="1"/>
</dbReference>
<protein>
    <recommendedName>
        <fullName evidence="11">EGF-like domain-containing protein</fullName>
    </recommendedName>
</protein>
<evidence type="ECO:0000259" key="11">
    <source>
        <dbReference type="PROSITE" id="PS50026"/>
    </source>
</evidence>
<dbReference type="GO" id="GO:0030247">
    <property type="term" value="F:polysaccharide binding"/>
    <property type="evidence" value="ECO:0007669"/>
    <property type="project" value="InterPro"/>
</dbReference>
<keyword evidence="8" id="KW-1015">Disulfide bond</keyword>
<gene>
    <name evidence="12" type="ORF">TAV2_LOCUS8645</name>
</gene>